<dbReference type="EMBL" id="JAWDJW010002935">
    <property type="protein sequence ID" value="KAK3077363.1"/>
    <property type="molecule type" value="Genomic_DNA"/>
</dbReference>
<reference evidence="1" key="1">
    <citation type="submission" date="2024-09" db="EMBL/GenBank/DDBJ databases">
        <title>Black Yeasts Isolated from many extreme environments.</title>
        <authorList>
            <person name="Coleine C."/>
            <person name="Stajich J.E."/>
            <person name="Selbmann L."/>
        </authorList>
    </citation>
    <scope>NUCLEOTIDE SEQUENCE</scope>
    <source>
        <strain evidence="1">CCFEE 5737</strain>
    </source>
</reference>
<dbReference type="Proteomes" id="UP001186974">
    <property type="component" value="Unassembled WGS sequence"/>
</dbReference>
<protein>
    <submittedName>
        <fullName evidence="1">Uncharacterized protein</fullName>
    </submittedName>
</protein>
<organism evidence="1 2">
    <name type="scientific">Coniosporium uncinatum</name>
    <dbReference type="NCBI Taxonomy" id="93489"/>
    <lineage>
        <taxon>Eukaryota</taxon>
        <taxon>Fungi</taxon>
        <taxon>Dikarya</taxon>
        <taxon>Ascomycota</taxon>
        <taxon>Pezizomycotina</taxon>
        <taxon>Dothideomycetes</taxon>
        <taxon>Dothideomycetes incertae sedis</taxon>
        <taxon>Coniosporium</taxon>
    </lineage>
</organism>
<accession>A0ACC3DLA9</accession>
<name>A0ACC3DLA9_9PEZI</name>
<keyword evidence="2" id="KW-1185">Reference proteome</keyword>
<gene>
    <name evidence="1" type="ORF">LTS18_010479</name>
</gene>
<feature type="non-terminal residue" evidence="1">
    <location>
        <position position="1"/>
    </location>
</feature>
<evidence type="ECO:0000313" key="2">
    <source>
        <dbReference type="Proteomes" id="UP001186974"/>
    </source>
</evidence>
<evidence type="ECO:0000313" key="1">
    <source>
        <dbReference type="EMBL" id="KAK3077363.1"/>
    </source>
</evidence>
<sequence>SPNARLRMQPQQPQQPQQATTSHLWRKDSIHFQTYEPLITTQQPHQSYSLSSQASAMALAAYRHLLRSVHLAFKGTPSTIFPRLQQLCASRSHTNTTNSPGDSLRLPAALGAAREGFEANRHLSAHSKEASNQIAHAEDVAKILRENVVQGQALDEGGSRYST</sequence>
<comment type="caution">
    <text evidence="1">The sequence shown here is derived from an EMBL/GenBank/DDBJ whole genome shotgun (WGS) entry which is preliminary data.</text>
</comment>
<proteinExistence type="predicted"/>